<evidence type="ECO:0000313" key="4">
    <source>
        <dbReference type="Proteomes" id="UP001283361"/>
    </source>
</evidence>
<feature type="region of interest" description="Disordered" evidence="1">
    <location>
        <begin position="547"/>
        <end position="583"/>
    </location>
</feature>
<dbReference type="PANTHER" id="PTHR23011:SF28">
    <property type="entry name" value="CYCLIC NUCLEOTIDE-BINDING DOMAIN CONTAINING PROTEIN"/>
    <property type="match status" value="1"/>
</dbReference>
<accession>A0AAE0Y0T5</accession>
<feature type="compositionally biased region" description="Pro residues" evidence="1">
    <location>
        <begin position="438"/>
        <end position="451"/>
    </location>
</feature>
<organism evidence="3 4">
    <name type="scientific">Elysia crispata</name>
    <name type="common">lettuce slug</name>
    <dbReference type="NCBI Taxonomy" id="231223"/>
    <lineage>
        <taxon>Eukaryota</taxon>
        <taxon>Metazoa</taxon>
        <taxon>Spiralia</taxon>
        <taxon>Lophotrochozoa</taxon>
        <taxon>Mollusca</taxon>
        <taxon>Gastropoda</taxon>
        <taxon>Heterobranchia</taxon>
        <taxon>Euthyneura</taxon>
        <taxon>Panpulmonata</taxon>
        <taxon>Sacoglossa</taxon>
        <taxon>Placobranchoidea</taxon>
        <taxon>Plakobranchidae</taxon>
        <taxon>Elysia</taxon>
    </lineage>
</organism>
<feature type="domain" description="Cyclic nucleotide-binding" evidence="2">
    <location>
        <begin position="1"/>
        <end position="134"/>
    </location>
</feature>
<comment type="caution">
    <text evidence="3">The sequence shown here is derived from an EMBL/GenBank/DDBJ whole genome shotgun (WGS) entry which is preliminary data.</text>
</comment>
<feature type="region of interest" description="Disordered" evidence="1">
    <location>
        <begin position="434"/>
        <end position="490"/>
    </location>
</feature>
<dbReference type="PROSITE" id="PS50042">
    <property type="entry name" value="CNMP_BINDING_3"/>
    <property type="match status" value="2"/>
</dbReference>
<sequence>MRNCMIETKEHDDIIIKQGDTGECFYIVLSGKVSIYILNKDELEGMEDDGVFDNIIHYNDKGKLDRERLGYMVTHLGTGAPFGEVALMSDSVRTASIIAEERTDLLVVDRKLYNRSIKEVLAKEFQEKTNFISNNPLFSNWAPKYRKQLAMAMYKESFGYESPLVRQGDRTIEMFFILSGQVEIQVDPSMHPHQYPRIFKAARENGVEKLIKKAGTQRQAKHSKSSKNRTSSTSGGGVEPHLPVPGNHQIKRRDTSRCTRLCHLGVNESVGDAELTLDLPTYMQSAVCTQTTEVLVLEHRHYVRLFTRRHPKSIDKMRNELGVKLDSRLSLLSLKQEIPFLQYVRQMIASHNQPPPATDNEQDEHTVYTAEKEFLNHKGPLIDLNGPGSVFFLINLREKTKMRLRAKRGGPTERQMIMHQSNLPSSILMAAANQMKSLPPPPPSPRVPSPRPAHTSSNSAHMSSNSSPSVSSSTSSPASGSDASFKNGRPRSFRDMQLLTQFVSAAKQSSAIGLPEELAILTGGPSVEGPATNLGGYFSHEMALVHDQDDEERLEEEAGGSGGAASPPETENQRPVTGDGGLYLQDRETTDFLTHHHHLHQHDLHQQQLQHLPRRQHNLGQMSPARSPEQISPRPTTGWLSSLTSVQGSLQENVEVNEASLSTLEARLRHFLETGNPRDRPQVAQLRRLALEDMDVQPKPGNKVVVRRKDPLKVVTPDAPVNLMARILTRPRVAENGTAGLSRREKQLL</sequence>
<feature type="compositionally biased region" description="Low complexity" evidence="1">
    <location>
        <begin position="452"/>
        <end position="484"/>
    </location>
</feature>
<evidence type="ECO:0000313" key="3">
    <source>
        <dbReference type="EMBL" id="KAK3728758.1"/>
    </source>
</evidence>
<evidence type="ECO:0000256" key="1">
    <source>
        <dbReference type="SAM" id="MobiDB-lite"/>
    </source>
</evidence>
<dbReference type="PROSITE" id="PS00888">
    <property type="entry name" value="CNMP_BINDING_1"/>
    <property type="match status" value="1"/>
</dbReference>
<dbReference type="InterPro" id="IPR018488">
    <property type="entry name" value="cNMP-bd_CS"/>
</dbReference>
<name>A0AAE0Y0T5_9GAST</name>
<evidence type="ECO:0000259" key="2">
    <source>
        <dbReference type="PROSITE" id="PS50042"/>
    </source>
</evidence>
<dbReference type="Proteomes" id="UP001283361">
    <property type="component" value="Unassembled WGS sequence"/>
</dbReference>
<feature type="domain" description="Cyclic nucleotide-binding" evidence="2">
    <location>
        <begin position="137"/>
        <end position="220"/>
    </location>
</feature>
<feature type="region of interest" description="Disordered" evidence="1">
    <location>
        <begin position="213"/>
        <end position="253"/>
    </location>
</feature>
<dbReference type="CDD" id="cd00038">
    <property type="entry name" value="CAP_ED"/>
    <property type="match status" value="1"/>
</dbReference>
<dbReference type="SUPFAM" id="SSF51206">
    <property type="entry name" value="cAMP-binding domain-like"/>
    <property type="match status" value="2"/>
</dbReference>
<keyword evidence="4" id="KW-1185">Reference proteome</keyword>
<reference evidence="3" key="1">
    <citation type="journal article" date="2023" name="G3 (Bethesda)">
        <title>A reference genome for the long-term kleptoplast-retaining sea slug Elysia crispata morphotype clarki.</title>
        <authorList>
            <person name="Eastman K.E."/>
            <person name="Pendleton A.L."/>
            <person name="Shaikh M.A."/>
            <person name="Suttiyut T."/>
            <person name="Ogas R."/>
            <person name="Tomko P."/>
            <person name="Gavelis G."/>
            <person name="Widhalm J.R."/>
            <person name="Wisecaver J.H."/>
        </authorList>
    </citation>
    <scope>NUCLEOTIDE SEQUENCE</scope>
    <source>
        <strain evidence="3">ECLA1</strain>
    </source>
</reference>
<proteinExistence type="predicted"/>
<feature type="compositionally biased region" description="Acidic residues" evidence="1">
    <location>
        <begin position="548"/>
        <end position="558"/>
    </location>
</feature>
<dbReference type="Gene3D" id="2.60.120.10">
    <property type="entry name" value="Jelly Rolls"/>
    <property type="match status" value="2"/>
</dbReference>
<gene>
    <name evidence="3" type="ORF">RRG08_013486</name>
</gene>
<dbReference type="InterPro" id="IPR014710">
    <property type="entry name" value="RmlC-like_jellyroll"/>
</dbReference>
<dbReference type="EMBL" id="JAWDGP010007172">
    <property type="protein sequence ID" value="KAK3728758.1"/>
    <property type="molecule type" value="Genomic_DNA"/>
</dbReference>
<dbReference type="AlphaFoldDB" id="A0AAE0Y0T5"/>
<dbReference type="PANTHER" id="PTHR23011">
    <property type="entry name" value="CYCLIC NUCLEOTIDE-BINDING DOMAIN CONTAINING PROTEIN"/>
    <property type="match status" value="1"/>
</dbReference>
<dbReference type="InterPro" id="IPR000595">
    <property type="entry name" value="cNMP-bd_dom"/>
</dbReference>
<dbReference type="InterPro" id="IPR018490">
    <property type="entry name" value="cNMP-bd_dom_sf"/>
</dbReference>
<dbReference type="PROSITE" id="PS00889">
    <property type="entry name" value="CNMP_BINDING_2"/>
    <property type="match status" value="1"/>
</dbReference>
<protein>
    <recommendedName>
        <fullName evidence="2">Cyclic nucleotide-binding domain-containing protein</fullName>
    </recommendedName>
</protein>